<organism evidence="1 2">
    <name type="scientific">Rhodococcus antarcticus</name>
    <dbReference type="NCBI Taxonomy" id="2987751"/>
    <lineage>
        <taxon>Bacteria</taxon>
        <taxon>Bacillati</taxon>
        <taxon>Actinomycetota</taxon>
        <taxon>Actinomycetes</taxon>
        <taxon>Mycobacteriales</taxon>
        <taxon>Nocardiaceae</taxon>
        <taxon>Rhodococcus</taxon>
    </lineage>
</organism>
<dbReference type="NCBIfam" id="NF047509">
    <property type="entry name" value="Rv3131_FMN_oxido"/>
    <property type="match status" value="1"/>
</dbReference>
<dbReference type="PANTHER" id="PTHR23026">
    <property type="entry name" value="NADPH NITROREDUCTASE"/>
    <property type="match status" value="1"/>
</dbReference>
<protein>
    <submittedName>
        <fullName evidence="1">Nitroreductase family protein</fullName>
    </submittedName>
</protein>
<dbReference type="InterPro" id="IPR000415">
    <property type="entry name" value="Nitroreductase-like"/>
</dbReference>
<dbReference type="InterPro" id="IPR050627">
    <property type="entry name" value="Nitroreductase/BluB"/>
</dbReference>
<dbReference type="Gene3D" id="3.40.109.10">
    <property type="entry name" value="NADH Oxidase"/>
    <property type="match status" value="1"/>
</dbReference>
<dbReference type="RefSeq" id="WP_265384538.1">
    <property type="nucleotide sequence ID" value="NZ_CP110615.1"/>
</dbReference>
<sequence>MIDELIDRNTLHAALELACRAPSVHNTQPWTWELTDHSISLHADLHRWLPATDPDGRDLVVSCGAALHHLVVALASVGVRASVHRLPNPDEPDHLASVELRHGRGTDEEVVRGADVGRRCSDRRPFRAWPVPAETLAALREAAENQGALVRVLGRTGDRTRMLADARAADVAQAATPGYEGELALWSGRTADSEGVPAANLTGTSGHPHGVGRRFAAGTLQDTEHDVDGAELLVIGTSSDDRLAQLRAGEALSAVLLAATHAGLASCPLSQVLEVPTTRRALRDGVLGGSVEPQVVVRVGWASSGPELPTTPRRPLHEVLTTV</sequence>
<dbReference type="PANTHER" id="PTHR23026:SF123">
    <property type="entry name" value="NAD(P)H NITROREDUCTASE RV3131-RELATED"/>
    <property type="match status" value="1"/>
</dbReference>
<reference evidence="1" key="1">
    <citation type="submission" date="2022-10" db="EMBL/GenBank/DDBJ databases">
        <title>Rhodococcus sp.75.</title>
        <authorList>
            <person name="Sun M."/>
        </authorList>
    </citation>
    <scope>NUCLEOTIDE SEQUENCE</scope>
    <source>
        <strain evidence="1">75</strain>
    </source>
</reference>
<name>A0ABY6P4K7_9NOCA</name>
<proteinExistence type="predicted"/>
<evidence type="ECO:0000313" key="1">
    <source>
        <dbReference type="EMBL" id="UZJ26434.1"/>
    </source>
</evidence>
<keyword evidence="2" id="KW-1185">Reference proteome</keyword>
<dbReference type="Proteomes" id="UP001164965">
    <property type="component" value="Chromosome"/>
</dbReference>
<gene>
    <name evidence="1" type="ORF">RHODO2019_08580</name>
</gene>
<evidence type="ECO:0000313" key="2">
    <source>
        <dbReference type="Proteomes" id="UP001164965"/>
    </source>
</evidence>
<accession>A0ABY6P4K7</accession>
<dbReference type="EMBL" id="CP110615">
    <property type="protein sequence ID" value="UZJ26434.1"/>
    <property type="molecule type" value="Genomic_DNA"/>
</dbReference>
<dbReference type="SUPFAM" id="SSF55469">
    <property type="entry name" value="FMN-dependent nitroreductase-like"/>
    <property type="match status" value="2"/>
</dbReference>